<evidence type="ECO:0000313" key="1">
    <source>
        <dbReference type="EMBL" id="VTJ90770.1"/>
    </source>
</evidence>
<protein>
    <submittedName>
        <fullName evidence="1">Uncharacterized protein</fullName>
    </submittedName>
</protein>
<accession>A0A5E4DAH9</accession>
<name>A0A5E4DAH9_MARMO</name>
<organism evidence="1 2">
    <name type="scientific">Marmota monax</name>
    <name type="common">Woodchuck</name>
    <dbReference type="NCBI Taxonomy" id="9995"/>
    <lineage>
        <taxon>Eukaryota</taxon>
        <taxon>Metazoa</taxon>
        <taxon>Chordata</taxon>
        <taxon>Craniata</taxon>
        <taxon>Vertebrata</taxon>
        <taxon>Euteleostomi</taxon>
        <taxon>Mammalia</taxon>
        <taxon>Eutheria</taxon>
        <taxon>Euarchontoglires</taxon>
        <taxon>Glires</taxon>
        <taxon>Rodentia</taxon>
        <taxon>Sciuromorpha</taxon>
        <taxon>Sciuridae</taxon>
        <taxon>Xerinae</taxon>
        <taxon>Marmotini</taxon>
        <taxon>Marmota</taxon>
    </lineage>
</organism>
<dbReference type="AlphaFoldDB" id="A0A5E4DAH9"/>
<dbReference type="EMBL" id="CABDUW010005050">
    <property type="protein sequence ID" value="VTJ90770.1"/>
    <property type="molecule type" value="Genomic_DNA"/>
</dbReference>
<keyword evidence="2" id="KW-1185">Reference proteome</keyword>
<reference evidence="1" key="1">
    <citation type="submission" date="2019-04" db="EMBL/GenBank/DDBJ databases">
        <authorList>
            <person name="Alioto T."/>
            <person name="Alioto T."/>
        </authorList>
    </citation>
    <scope>NUCLEOTIDE SEQUENCE [LARGE SCALE GENOMIC DNA]</scope>
</reference>
<feature type="non-terminal residue" evidence="1">
    <location>
        <position position="1"/>
    </location>
</feature>
<sequence length="138" mass="15265">VRAVIHVAINLRFLLSPEQPVQNLHPPPPRSPSLVFEHWLFLLLSYAHMPVLPKNQGISPAWSLGMGSHRLANDQPSFGQPLDLLMGVAIGNFFGLIGVPAELQFAEVQDTGGEPLLKPEHTCVCVCGIKRKEFYFIC</sequence>
<evidence type="ECO:0000313" key="2">
    <source>
        <dbReference type="Proteomes" id="UP000335636"/>
    </source>
</evidence>
<comment type="caution">
    <text evidence="1">The sequence shown here is derived from an EMBL/GenBank/DDBJ whole genome shotgun (WGS) entry which is preliminary data.</text>
</comment>
<dbReference type="Proteomes" id="UP000335636">
    <property type="component" value="Unassembled WGS sequence"/>
</dbReference>
<proteinExistence type="predicted"/>
<gene>
    <name evidence="1" type="ORF">MONAX_5E020512</name>
</gene>